<sequence>MGGTGGHLVYDADCGFCTRSAHWLDEAPVAWHTLDLDAVQVTQAEADANAGYLEGGKITHLGADAIGAALRAKRGGGRLLGILLATPGIREIAHLVYPRIAANRHRMPGGTAACKIEPPKESR</sequence>
<comment type="caution">
    <text evidence="1">The sequence shown here is derived from an EMBL/GenBank/DDBJ whole genome shotgun (WGS) entry which is preliminary data.</text>
</comment>
<dbReference type="OrthoDB" id="9813713at2"/>
<dbReference type="RefSeq" id="WP_123233930.1">
    <property type="nucleotide sequence ID" value="NZ_RJSG01000002.1"/>
</dbReference>
<proteinExistence type="predicted"/>
<dbReference type="EMBL" id="RJSG01000002">
    <property type="protein sequence ID" value="RNL79428.1"/>
    <property type="molecule type" value="Genomic_DNA"/>
</dbReference>
<organism evidence="1 2">
    <name type="scientific">Nocardioides marmorisolisilvae</name>
    <dbReference type="NCBI Taxonomy" id="1542737"/>
    <lineage>
        <taxon>Bacteria</taxon>
        <taxon>Bacillati</taxon>
        <taxon>Actinomycetota</taxon>
        <taxon>Actinomycetes</taxon>
        <taxon>Propionibacteriales</taxon>
        <taxon>Nocardioidaceae</taxon>
        <taxon>Nocardioides</taxon>
    </lineage>
</organism>
<accession>A0A3N0DV04</accession>
<dbReference type="Proteomes" id="UP000277094">
    <property type="component" value="Unassembled WGS sequence"/>
</dbReference>
<gene>
    <name evidence="1" type="ORF">EFL95_10605</name>
</gene>
<dbReference type="InterPro" id="IPR007263">
    <property type="entry name" value="DCC1-like"/>
</dbReference>
<name>A0A3N0DV04_9ACTN</name>
<dbReference type="AlphaFoldDB" id="A0A3N0DV04"/>
<keyword evidence="2" id="KW-1185">Reference proteome</keyword>
<dbReference type="GO" id="GO:0015035">
    <property type="term" value="F:protein-disulfide reductase activity"/>
    <property type="evidence" value="ECO:0007669"/>
    <property type="project" value="InterPro"/>
</dbReference>
<evidence type="ECO:0000313" key="2">
    <source>
        <dbReference type="Proteomes" id="UP000277094"/>
    </source>
</evidence>
<protein>
    <submittedName>
        <fullName evidence="1">DUF393 domain-containing protein</fullName>
    </submittedName>
</protein>
<evidence type="ECO:0000313" key="1">
    <source>
        <dbReference type="EMBL" id="RNL79428.1"/>
    </source>
</evidence>
<reference evidence="1 2" key="1">
    <citation type="submission" date="2018-11" db="EMBL/GenBank/DDBJ databases">
        <authorList>
            <person name="Li F."/>
        </authorList>
    </citation>
    <scope>NUCLEOTIDE SEQUENCE [LARGE SCALE GENOMIC DNA]</scope>
    <source>
        <strain evidence="1 2">KIS18-7</strain>
    </source>
</reference>
<dbReference type="Pfam" id="PF04134">
    <property type="entry name" value="DCC1-like"/>
    <property type="match status" value="1"/>
</dbReference>